<dbReference type="RefSeq" id="WP_337694750.1">
    <property type="nucleotide sequence ID" value="NZ_JBBEGN010000003.1"/>
</dbReference>
<comment type="caution">
    <text evidence="3">The sequence shown here is derived from an EMBL/GenBank/DDBJ whole genome shotgun (WGS) entry which is preliminary data.</text>
</comment>
<organism evidence="3 4">
    <name type="scientific">Actinomycetospora aurantiaca</name>
    <dbReference type="NCBI Taxonomy" id="3129233"/>
    <lineage>
        <taxon>Bacteria</taxon>
        <taxon>Bacillati</taxon>
        <taxon>Actinomycetota</taxon>
        <taxon>Actinomycetes</taxon>
        <taxon>Pseudonocardiales</taxon>
        <taxon>Pseudonocardiaceae</taxon>
        <taxon>Actinomycetospora</taxon>
    </lineage>
</organism>
<accession>A0ABU8MLG8</accession>
<protein>
    <submittedName>
        <fullName evidence="3">Uncharacterized protein</fullName>
    </submittedName>
</protein>
<keyword evidence="2" id="KW-0732">Signal</keyword>
<evidence type="ECO:0000256" key="2">
    <source>
        <dbReference type="SAM" id="SignalP"/>
    </source>
</evidence>
<feature type="region of interest" description="Disordered" evidence="1">
    <location>
        <begin position="25"/>
        <end position="47"/>
    </location>
</feature>
<evidence type="ECO:0000313" key="3">
    <source>
        <dbReference type="EMBL" id="MEJ2868157.1"/>
    </source>
</evidence>
<proteinExistence type="predicted"/>
<reference evidence="3 4" key="1">
    <citation type="submission" date="2024-03" db="EMBL/GenBank/DDBJ databases">
        <title>Actinomycetospora sp. OC33-EN08, a novel actinomycete isolated from wild orchid (Aerides multiflora).</title>
        <authorList>
            <person name="Suriyachadkun C."/>
        </authorList>
    </citation>
    <scope>NUCLEOTIDE SEQUENCE [LARGE SCALE GENOMIC DNA]</scope>
    <source>
        <strain evidence="3 4">OC33-EN08</strain>
    </source>
</reference>
<evidence type="ECO:0000256" key="1">
    <source>
        <dbReference type="SAM" id="MobiDB-lite"/>
    </source>
</evidence>
<dbReference type="Proteomes" id="UP001385809">
    <property type="component" value="Unassembled WGS sequence"/>
</dbReference>
<keyword evidence="4" id="KW-1185">Reference proteome</keyword>
<feature type="signal peptide" evidence="2">
    <location>
        <begin position="1"/>
        <end position="20"/>
    </location>
</feature>
<name>A0ABU8MLG8_9PSEU</name>
<dbReference type="EMBL" id="JBBEGN010000003">
    <property type="protein sequence ID" value="MEJ2868157.1"/>
    <property type="molecule type" value="Genomic_DNA"/>
</dbReference>
<evidence type="ECO:0000313" key="4">
    <source>
        <dbReference type="Proteomes" id="UP001385809"/>
    </source>
</evidence>
<sequence>MSRSSSSLVAPVLVVLAVLAGCSDSAQPAQPAPPSRPFAPENTVRPPSPQTWLAQVCAALAPAVRSATPIPPTNTADVAGTRDRVVAYLDDRIRGVTTAIRGVNAAGPAPLEGGGASTDAVLDGLNQRLGAIREARESLEAVPANATDTLFYGLQRARAVLVVPGPDALRDLAVPTPLTDEAAGVAECRALTTP</sequence>
<feature type="chain" id="PRO_5046709522" evidence="2">
    <location>
        <begin position="21"/>
        <end position="194"/>
    </location>
</feature>
<gene>
    <name evidence="3" type="ORF">WCD74_10300</name>
</gene>
<dbReference type="PROSITE" id="PS51257">
    <property type="entry name" value="PROKAR_LIPOPROTEIN"/>
    <property type="match status" value="1"/>
</dbReference>